<evidence type="ECO:0000256" key="1">
    <source>
        <dbReference type="SAM" id="MobiDB-lite"/>
    </source>
</evidence>
<gene>
    <name evidence="2" type="ORF">OCU04_003327</name>
</gene>
<feature type="compositionally biased region" description="Low complexity" evidence="1">
    <location>
        <begin position="178"/>
        <end position="187"/>
    </location>
</feature>
<proteinExistence type="predicted"/>
<dbReference type="Proteomes" id="UP001152300">
    <property type="component" value="Unassembled WGS sequence"/>
</dbReference>
<evidence type="ECO:0000313" key="2">
    <source>
        <dbReference type="EMBL" id="KAJ8067722.1"/>
    </source>
</evidence>
<organism evidence="2 3">
    <name type="scientific">Sclerotinia nivalis</name>
    <dbReference type="NCBI Taxonomy" id="352851"/>
    <lineage>
        <taxon>Eukaryota</taxon>
        <taxon>Fungi</taxon>
        <taxon>Dikarya</taxon>
        <taxon>Ascomycota</taxon>
        <taxon>Pezizomycotina</taxon>
        <taxon>Leotiomycetes</taxon>
        <taxon>Helotiales</taxon>
        <taxon>Sclerotiniaceae</taxon>
        <taxon>Sclerotinia</taxon>
    </lineage>
</organism>
<feature type="region of interest" description="Disordered" evidence="1">
    <location>
        <begin position="114"/>
        <end position="210"/>
    </location>
</feature>
<dbReference type="OrthoDB" id="4777753at2759"/>
<comment type="caution">
    <text evidence="2">The sequence shown here is derived from an EMBL/GenBank/DDBJ whole genome shotgun (WGS) entry which is preliminary data.</text>
</comment>
<reference evidence="2" key="1">
    <citation type="submission" date="2022-11" db="EMBL/GenBank/DDBJ databases">
        <title>Genome Resource of Sclerotinia nivalis Strain SnTB1, a Plant Pathogen Isolated from American Ginseng.</title>
        <authorList>
            <person name="Fan S."/>
        </authorList>
    </citation>
    <scope>NUCLEOTIDE SEQUENCE</scope>
    <source>
        <strain evidence="2">SnTB1</strain>
    </source>
</reference>
<dbReference type="EMBL" id="JAPEIS010000003">
    <property type="protein sequence ID" value="KAJ8067722.1"/>
    <property type="molecule type" value="Genomic_DNA"/>
</dbReference>
<evidence type="ECO:0000313" key="3">
    <source>
        <dbReference type="Proteomes" id="UP001152300"/>
    </source>
</evidence>
<dbReference type="AlphaFoldDB" id="A0A9X0ARS3"/>
<sequence length="230" mass="26567">MGPVTQSGHIDGCPVCNTTQHTFVQCTDPKAEFNNGELRHFLLQCRDNAPPLRFPKDFRTEQFWRLELDRAEKANKEPPRPWSVEFAKKYQKENPYYWEKSFIYENVIKDPSWNEENGMPSFQGDPTDGQDNRNRSRSRSPDRRENRYPGNRRDARSDRPGVSSSSSGLIPRDVDSATSSRLTSRLRGSPEVGFGASWRAVKDESSTGRGRILKKEDLEKEVKIKRESER</sequence>
<feature type="compositionally biased region" description="Basic and acidic residues" evidence="1">
    <location>
        <begin position="130"/>
        <end position="159"/>
    </location>
</feature>
<accession>A0A9X0ARS3</accession>
<keyword evidence="3" id="KW-1185">Reference proteome</keyword>
<protein>
    <submittedName>
        <fullName evidence="2">Uncharacterized protein</fullName>
    </submittedName>
</protein>
<name>A0A9X0ARS3_9HELO</name>